<name>A0ABV1E4M5_9FIRM</name>
<comment type="subunit">
    <text evidence="5">Homodimer.</text>
</comment>
<feature type="binding site" evidence="5">
    <location>
        <position position="138"/>
    </location>
    <ligand>
        <name>pyridoxal 5'-phosphate</name>
        <dbReference type="ChEBI" id="CHEBI:597326"/>
    </ligand>
</feature>
<dbReference type="RefSeq" id="WP_294521983.1">
    <property type="nucleotide sequence ID" value="NZ_JBBMFK010000002.1"/>
</dbReference>
<dbReference type="GO" id="GO:0008483">
    <property type="term" value="F:transaminase activity"/>
    <property type="evidence" value="ECO:0007669"/>
    <property type="project" value="UniProtKB-KW"/>
</dbReference>
<comment type="catalytic activity">
    <reaction evidence="5">
        <text>N(2)-acetyl-L-ornithine + 2-oxoglutarate = N-acetyl-L-glutamate 5-semialdehyde + L-glutamate</text>
        <dbReference type="Rhea" id="RHEA:18049"/>
        <dbReference type="ChEBI" id="CHEBI:16810"/>
        <dbReference type="ChEBI" id="CHEBI:29123"/>
        <dbReference type="ChEBI" id="CHEBI:29985"/>
        <dbReference type="ChEBI" id="CHEBI:57805"/>
        <dbReference type="EC" id="2.6.1.11"/>
    </reaction>
</comment>
<evidence type="ECO:0000313" key="6">
    <source>
        <dbReference type="EMBL" id="MEQ2442242.1"/>
    </source>
</evidence>
<keyword evidence="7" id="KW-1185">Reference proteome</keyword>
<dbReference type="InterPro" id="IPR015422">
    <property type="entry name" value="PyrdxlP-dep_Trfase_small"/>
</dbReference>
<dbReference type="EMBL" id="JBBMFK010000002">
    <property type="protein sequence ID" value="MEQ2442242.1"/>
    <property type="molecule type" value="Genomic_DNA"/>
</dbReference>
<dbReference type="PANTHER" id="PTHR11986">
    <property type="entry name" value="AMINOTRANSFERASE CLASS III"/>
    <property type="match status" value="1"/>
</dbReference>
<feature type="modified residue" description="N6-(pyridoxal phosphate)lysine" evidence="5">
    <location>
        <position position="252"/>
    </location>
</feature>
<evidence type="ECO:0000313" key="7">
    <source>
        <dbReference type="Proteomes" id="UP001464378"/>
    </source>
</evidence>
<feature type="binding site" evidence="5">
    <location>
        <begin position="105"/>
        <end position="106"/>
    </location>
    <ligand>
        <name>pyridoxal 5'-phosphate</name>
        <dbReference type="ChEBI" id="CHEBI:597326"/>
    </ligand>
</feature>
<proteinExistence type="inferred from homology"/>
<dbReference type="NCBIfam" id="TIGR00707">
    <property type="entry name" value="argD"/>
    <property type="match status" value="1"/>
</dbReference>
<dbReference type="Proteomes" id="UP001464378">
    <property type="component" value="Unassembled WGS sequence"/>
</dbReference>
<feature type="binding site" evidence="5">
    <location>
        <position position="281"/>
    </location>
    <ligand>
        <name>pyridoxal 5'-phosphate</name>
        <dbReference type="ChEBI" id="CHEBI:597326"/>
    </ligand>
</feature>
<keyword evidence="1 5" id="KW-0032">Aminotransferase</keyword>
<feature type="binding site" evidence="5">
    <location>
        <position position="280"/>
    </location>
    <ligand>
        <name>N(2)-acetyl-L-ornithine</name>
        <dbReference type="ChEBI" id="CHEBI:57805"/>
    </ligand>
</feature>
<keyword evidence="3 5" id="KW-0808">Transferase</keyword>
<dbReference type="InterPro" id="IPR004636">
    <property type="entry name" value="AcOrn/SuccOrn_fam"/>
</dbReference>
<accession>A0ABV1E4M5</accession>
<dbReference type="InterPro" id="IPR049704">
    <property type="entry name" value="Aminotrans_3_PPA_site"/>
</dbReference>
<feature type="binding site" evidence="5">
    <location>
        <begin position="223"/>
        <end position="226"/>
    </location>
    <ligand>
        <name>pyridoxal 5'-phosphate</name>
        <dbReference type="ChEBI" id="CHEBI:597326"/>
    </ligand>
</feature>
<comment type="caution">
    <text evidence="6">The sequence shown here is derived from an EMBL/GenBank/DDBJ whole genome shotgun (WGS) entry which is preliminary data.</text>
</comment>
<evidence type="ECO:0000256" key="5">
    <source>
        <dbReference type="HAMAP-Rule" id="MF_01107"/>
    </source>
</evidence>
<dbReference type="InterPro" id="IPR005814">
    <property type="entry name" value="Aminotrans_3"/>
</dbReference>
<dbReference type="HAMAP" id="MF_01107">
    <property type="entry name" value="ArgD_aminotrans_3"/>
    <property type="match status" value="1"/>
</dbReference>
<dbReference type="InterPro" id="IPR015424">
    <property type="entry name" value="PyrdxlP-dep_Trfase"/>
</dbReference>
<dbReference type="PROSITE" id="PS00600">
    <property type="entry name" value="AA_TRANSFER_CLASS_3"/>
    <property type="match status" value="1"/>
</dbReference>
<dbReference type="Gene3D" id="3.40.640.10">
    <property type="entry name" value="Type I PLP-dependent aspartate aminotransferase-like (Major domain)"/>
    <property type="match status" value="1"/>
</dbReference>
<evidence type="ECO:0000256" key="4">
    <source>
        <dbReference type="ARBA" id="ARBA00022898"/>
    </source>
</evidence>
<dbReference type="InterPro" id="IPR050103">
    <property type="entry name" value="Class-III_PLP-dep_AT"/>
</dbReference>
<keyword evidence="5" id="KW-0055">Arginine biosynthesis</keyword>
<comment type="subcellular location">
    <subcellularLocation>
        <location evidence="5">Cytoplasm</location>
    </subcellularLocation>
</comment>
<protein>
    <recommendedName>
        <fullName evidence="5">Acetylornithine aminotransferase</fullName>
        <shortName evidence="5">ACOAT</shortName>
        <ecNumber evidence="5">2.6.1.11</ecNumber>
    </recommendedName>
</protein>
<comment type="similarity">
    <text evidence="5">Belongs to the class-III pyridoxal-phosphate-dependent aminotransferase family. ArgD subfamily.</text>
</comment>
<dbReference type="NCBIfam" id="NF002325">
    <property type="entry name" value="PRK01278.1"/>
    <property type="match status" value="1"/>
</dbReference>
<dbReference type="PANTHER" id="PTHR11986:SF79">
    <property type="entry name" value="ACETYLORNITHINE AMINOTRANSFERASE, MITOCHONDRIAL"/>
    <property type="match status" value="1"/>
</dbReference>
<comment type="pathway">
    <text evidence="5">Amino-acid biosynthesis; L-arginine biosynthesis; N(2)-acetyl-L-ornithine from L-glutamate: step 4/4.</text>
</comment>
<comment type="cofactor">
    <cofactor evidence="5">
        <name>pyridoxal 5'-phosphate</name>
        <dbReference type="ChEBI" id="CHEBI:597326"/>
    </cofactor>
    <text evidence="5">Binds 1 pyridoxal phosphate per subunit.</text>
</comment>
<dbReference type="EC" id="2.6.1.11" evidence="5"/>
<evidence type="ECO:0000256" key="1">
    <source>
        <dbReference type="ARBA" id="ARBA00022576"/>
    </source>
</evidence>
<evidence type="ECO:0000256" key="3">
    <source>
        <dbReference type="ARBA" id="ARBA00022679"/>
    </source>
</evidence>
<dbReference type="InterPro" id="IPR015421">
    <property type="entry name" value="PyrdxlP-dep_Trfase_major"/>
</dbReference>
<reference evidence="6 7" key="1">
    <citation type="submission" date="2024-03" db="EMBL/GenBank/DDBJ databases">
        <title>Human intestinal bacterial collection.</title>
        <authorList>
            <person name="Pauvert C."/>
            <person name="Hitch T.C.A."/>
            <person name="Clavel T."/>
        </authorList>
    </citation>
    <scope>NUCLEOTIDE SEQUENCE [LARGE SCALE GENOMIC DNA]</scope>
    <source>
        <strain evidence="6 7">CLA-AP-H29</strain>
    </source>
</reference>
<keyword evidence="2 5" id="KW-0028">Amino-acid biosynthesis</keyword>
<comment type="miscellaneous">
    <text evidence="5">May also have succinyldiaminopimelate aminotransferase activity, thus carrying out the corresponding step in lysine biosynthesis.</text>
</comment>
<keyword evidence="5" id="KW-0963">Cytoplasm</keyword>
<evidence type="ECO:0000256" key="2">
    <source>
        <dbReference type="ARBA" id="ARBA00022605"/>
    </source>
</evidence>
<dbReference type="Gene3D" id="3.90.1150.10">
    <property type="entry name" value="Aspartate Aminotransferase, domain 1"/>
    <property type="match status" value="1"/>
</dbReference>
<dbReference type="PIRSF" id="PIRSF000521">
    <property type="entry name" value="Transaminase_4ab_Lys_Orn"/>
    <property type="match status" value="1"/>
</dbReference>
<feature type="binding site" evidence="5">
    <location>
        <position position="141"/>
    </location>
    <ligand>
        <name>N(2)-acetyl-L-ornithine</name>
        <dbReference type="ChEBI" id="CHEBI:57805"/>
    </ligand>
</feature>
<dbReference type="CDD" id="cd00610">
    <property type="entry name" value="OAT_like"/>
    <property type="match status" value="1"/>
</dbReference>
<gene>
    <name evidence="5" type="primary">argD</name>
    <name evidence="6" type="ORF">WMO64_02015</name>
</gene>
<keyword evidence="4 5" id="KW-0663">Pyridoxal phosphate</keyword>
<sequence>MTHEELKQLDRQYVMQTYGRFDVDLDHGSGATLYDLAGREYIDFSSGIGVNSVGYAHPKWVKAVADQAGKLAHISNLFYSQPYARLAEQLCRRAGMADAFFANSGAEANEGIIKLARKYSFDKYGKGRGTIITLKNSFHGRTITTLTATGQEVFHNYFFPFIDGFRYAEANNMESVAQVAGHDVCAVMLELVQGEGGVLPMDQDFVHELAVLCAERDWLLLVDEVQTGVGRTGTLFAFQQYGILPDAVSFAKGIAGGLPMGGFMAGEKCRDVLGPGTHATTFGGNPICAAAALAVLDILDEDTLAQVKEKGNYLRTRIEGMGLDCLGATRGLGMMIGVEVTGGHTNKELAAKLIDNGLLVLTAGKALRLLPPLVITREEMDKGLEIMEKTLKGL</sequence>
<organism evidence="6 7">
    <name type="scientific">Pseudoflavonifractor intestinihominis</name>
    <dbReference type="NCBI Taxonomy" id="3133171"/>
    <lineage>
        <taxon>Bacteria</taxon>
        <taxon>Bacillati</taxon>
        <taxon>Bacillota</taxon>
        <taxon>Clostridia</taxon>
        <taxon>Eubacteriales</taxon>
        <taxon>Oscillospiraceae</taxon>
        <taxon>Pseudoflavonifractor</taxon>
    </lineage>
</organism>
<dbReference type="Pfam" id="PF00202">
    <property type="entry name" value="Aminotran_3"/>
    <property type="match status" value="1"/>
</dbReference>
<dbReference type="SUPFAM" id="SSF53383">
    <property type="entry name" value="PLP-dependent transferases"/>
    <property type="match status" value="1"/>
</dbReference>